<keyword evidence="4" id="KW-0813">Transport</keyword>
<dbReference type="PROSITE" id="PS50929">
    <property type="entry name" value="ABC_TM1F"/>
    <property type="match status" value="2"/>
</dbReference>
<dbReference type="GO" id="GO:0140359">
    <property type="term" value="F:ABC-type transporter activity"/>
    <property type="evidence" value="ECO:0007669"/>
    <property type="project" value="InterPro"/>
</dbReference>
<feature type="compositionally biased region" description="Low complexity" evidence="14">
    <location>
        <begin position="1014"/>
        <end position="1026"/>
    </location>
</feature>
<dbReference type="GO" id="GO:0005886">
    <property type="term" value="C:plasma membrane"/>
    <property type="evidence" value="ECO:0007669"/>
    <property type="project" value="UniProtKB-ARBA"/>
</dbReference>
<evidence type="ECO:0000256" key="6">
    <source>
        <dbReference type="ARBA" id="ARBA00022737"/>
    </source>
</evidence>
<feature type="transmembrane region" description="Helical" evidence="15">
    <location>
        <begin position="101"/>
        <end position="119"/>
    </location>
</feature>
<keyword evidence="9 15" id="KW-1133">Transmembrane helix</keyword>
<dbReference type="InterPro" id="IPR050173">
    <property type="entry name" value="ABC_transporter_C-like"/>
</dbReference>
<feature type="transmembrane region" description="Helical" evidence="15">
    <location>
        <begin position="453"/>
        <end position="475"/>
    </location>
</feature>
<dbReference type="InterPro" id="IPR011527">
    <property type="entry name" value="ABC1_TM_dom"/>
</dbReference>
<evidence type="ECO:0000256" key="1">
    <source>
        <dbReference type="ARBA" id="ARBA00004141"/>
    </source>
</evidence>
<comment type="similarity">
    <text evidence="2">Belongs to the MIP/aquaporin (TC 1.A.8) family.</text>
</comment>
<dbReference type="InterPro" id="IPR003593">
    <property type="entry name" value="AAA+_ATPase"/>
</dbReference>
<dbReference type="PROSITE" id="PS50893">
    <property type="entry name" value="ABC_TRANSPORTER_2"/>
    <property type="match status" value="2"/>
</dbReference>
<evidence type="ECO:0000256" key="11">
    <source>
        <dbReference type="ARBA" id="ARBA00023170"/>
    </source>
</evidence>
<dbReference type="PROSITE" id="PS00211">
    <property type="entry name" value="ABC_TRANSPORTER_1"/>
    <property type="match status" value="1"/>
</dbReference>
<dbReference type="InterPro" id="IPR036640">
    <property type="entry name" value="ABC1_TM_sf"/>
</dbReference>
<dbReference type="Pfam" id="PF00664">
    <property type="entry name" value="ABC_membrane"/>
    <property type="match status" value="2"/>
</dbReference>
<evidence type="ECO:0000313" key="18">
    <source>
        <dbReference type="EMBL" id="KAH3889752.1"/>
    </source>
</evidence>
<feature type="transmembrane region" description="Helical" evidence="15">
    <location>
        <begin position="1349"/>
        <end position="1368"/>
    </location>
</feature>
<dbReference type="GO" id="GO:0032991">
    <property type="term" value="C:protein-containing complex"/>
    <property type="evidence" value="ECO:0007669"/>
    <property type="project" value="UniProtKB-ARBA"/>
</dbReference>
<accession>A0A9D4NAI0</accession>
<dbReference type="GO" id="GO:0008281">
    <property type="term" value="F:sulfonylurea receptor activity"/>
    <property type="evidence" value="ECO:0007669"/>
    <property type="project" value="InterPro"/>
</dbReference>
<dbReference type="FunFam" id="3.40.50.300:FF:002366">
    <property type="entry name" value="Uncharacterized protein"/>
    <property type="match status" value="1"/>
</dbReference>
<dbReference type="CDD" id="cd03250">
    <property type="entry name" value="ABCC_MRP_domain1"/>
    <property type="match status" value="1"/>
</dbReference>
<evidence type="ECO:0000256" key="15">
    <source>
        <dbReference type="SAM" id="Phobius"/>
    </source>
</evidence>
<keyword evidence="13" id="KW-0175">Coiled coil</keyword>
<feature type="transmembrane region" description="Helical" evidence="15">
    <location>
        <begin position="162"/>
        <end position="187"/>
    </location>
</feature>
<dbReference type="FunFam" id="1.20.1560.10:FF:000010">
    <property type="entry name" value="Multidrug resistance-associated ABC transporter"/>
    <property type="match status" value="1"/>
</dbReference>
<evidence type="ECO:0000259" key="17">
    <source>
        <dbReference type="PROSITE" id="PS50929"/>
    </source>
</evidence>
<dbReference type="OrthoDB" id="6500128at2759"/>
<keyword evidence="12" id="KW-0325">Glycoprotein</keyword>
<dbReference type="PANTHER" id="PTHR24223:SF461">
    <property type="entry name" value="ATP-BINDING CASSETTE SUB-FAMILY C MEMBER SUR"/>
    <property type="match status" value="1"/>
</dbReference>
<dbReference type="Proteomes" id="UP000828390">
    <property type="component" value="Unassembled WGS sequence"/>
</dbReference>
<dbReference type="InterPro" id="IPR003439">
    <property type="entry name" value="ABC_transporter-like_ATP-bd"/>
</dbReference>
<keyword evidence="19" id="KW-1185">Reference proteome</keyword>
<evidence type="ECO:0000256" key="3">
    <source>
        <dbReference type="ARBA" id="ARBA00009726"/>
    </source>
</evidence>
<reference evidence="18" key="1">
    <citation type="journal article" date="2019" name="bioRxiv">
        <title>The Genome of the Zebra Mussel, Dreissena polymorpha: A Resource for Invasive Species Research.</title>
        <authorList>
            <person name="McCartney M.A."/>
            <person name="Auch B."/>
            <person name="Kono T."/>
            <person name="Mallez S."/>
            <person name="Zhang Y."/>
            <person name="Obille A."/>
            <person name="Becker A."/>
            <person name="Abrahante J.E."/>
            <person name="Garbe J."/>
            <person name="Badalamenti J.P."/>
            <person name="Herman A."/>
            <person name="Mangelson H."/>
            <person name="Liachko I."/>
            <person name="Sullivan S."/>
            <person name="Sone E.D."/>
            <person name="Koren S."/>
            <person name="Silverstein K.A.T."/>
            <person name="Beckman K.B."/>
            <person name="Gohl D.M."/>
        </authorList>
    </citation>
    <scope>NUCLEOTIDE SEQUENCE</scope>
    <source>
        <strain evidence="18">Duluth1</strain>
        <tissue evidence="18">Whole animal</tissue>
    </source>
</reference>
<evidence type="ECO:0000256" key="7">
    <source>
        <dbReference type="ARBA" id="ARBA00022741"/>
    </source>
</evidence>
<feature type="transmembrane region" description="Helical" evidence="15">
    <location>
        <begin position="481"/>
        <end position="498"/>
    </location>
</feature>
<feature type="transmembrane region" description="Helical" evidence="15">
    <location>
        <begin position="1374"/>
        <end position="1394"/>
    </location>
</feature>
<feature type="transmembrane region" description="Helical" evidence="15">
    <location>
        <begin position="29"/>
        <end position="46"/>
    </location>
</feature>
<dbReference type="GO" id="GO:0016887">
    <property type="term" value="F:ATP hydrolysis activity"/>
    <property type="evidence" value="ECO:0007669"/>
    <property type="project" value="InterPro"/>
</dbReference>
<dbReference type="Pfam" id="PF00005">
    <property type="entry name" value="ABC_tran"/>
    <property type="match status" value="2"/>
</dbReference>
<feature type="domain" description="ABC transporter" evidence="16">
    <location>
        <begin position="1439"/>
        <end position="1673"/>
    </location>
</feature>
<dbReference type="GO" id="GO:0006813">
    <property type="term" value="P:potassium ion transport"/>
    <property type="evidence" value="ECO:0007669"/>
    <property type="project" value="InterPro"/>
</dbReference>
<evidence type="ECO:0000256" key="10">
    <source>
        <dbReference type="ARBA" id="ARBA00023136"/>
    </source>
</evidence>
<sequence>MSFCGSRDGSLSVRHGVLKNKCFVDVLNIIPHAVMIVISVVIILVWRKSILGQLKAKTWVHFKCHSLRWIVTLTLTFVIALDIVEGFISDFIDPDSVNYHILIPPCISFISTVLSLVLYHNIEMWNSPRFLLMLALYWTSSCGLKLLKAFTLYQSEIQTVHLRLWTCWIQVALYASLVVIEIVVLLLQRYACYKKCRKVHPAPGLEKTRYYATYANFLSRVTFSWMNEILVEGFKAPLTIEQLGALPQEEKTVTNYKKFFNAFEVEKQLAEKKNQLPSLHRIYLRAFWPYIVLGGICRLFGDLLAFVGPWCIESIVNFAYSALNSNGTVKLPQAPSLPNATFYMIQNGDNVTVDVTETGVPHKEYFVTVTDFLNNGYALCGVLFMSTLLQHTLLQNHHYFVIREGIRLRSAVQAMVYSKALSLSSLVLTSSKTTMGQIINHMSMDANFLMMHLFFIHYIWATPLQVVICICLMYFKLGISAVLGGLLIVLSAPVQIVVGRSMSNMQKKCMQHADARVKKCNEMVQGIKVIKLLAWETFIAQGISESRKRELKAVMMNAIFKSLFTFIGTAAPILATFLTFVLYPVLENQPLTAGKALSTLALFNIMAVPLVLFSLCTSTMIMANISAKRLVPYLLAPEVEGLQGSQGHVDSIKTDADESLHGDEPEESGVLLQPMGVKDKFDALNASLCSLNSHMSPRHSRQNSSSSLGLLDLTAEHHVNPAISLSVGSDHHQRRRHHSNVSIEETQYDDLPYALEITDGSFSWDLEKREPMLKNIQLKIPHGKLVMVVGTVGSGKSSLVCSMLGEMLKVAGKVTWCRNSNIALVAQKPWLLNTTLKDNILFGSPYSWKRYQKVIECCALQPDIDSLPAADGTEIGEKGVNLSGGQKQRVCIARALYSSADIIVMDDPFSALDAHVGRHVFEEVVLKKLLQRKKTVILVTHQLQYLNYAHSVVVMKEGEIECQGKLSELKRLHPEIYNNWRKALKEAKNAEARKDSETLQEDHEDLMTMRQISTTSNLSEVSSSSSSEDKLNQEANGKVLEVPMTTDAKKPADVVLDQPKSVLIEKTDEKIIEHDQSSPSGKLIKKEHREVGSVSWRVYRSYLASCGPLLVTLSLLLMVVNQALLVSTNIWVSHWASDSTMFVNNRPPNSTEGFDNSRYIHVYVTLSVCAVMVTLVSGFVFHFTGVVGAKTLHHDLLHRVMNVPMRFFDTNPSGRVINRFSSDLSNIDQKIPGTWESFLRCLFATFGAIIVNCIGTPYFIIAAVGVAFLYVLLERLYIATARELQRLDSVTKSPVFSHFSETLSGLQTIRAYKAQSRFQQTAITSIDTNVLPFLFNQTANRWLGVRLDYFGAILVLVSAVTSLLAGLAGKIDPAYVGLCIAYALMVSNYLNWIVRNKSELEMMMNAVERVEEYKKLDIETTPAADSSTKVSGWPSEGSIEFCDVSLRYDTNQDPVVHGVSFKIEPGEKVGICGRTGSGKSSLTLSMFRMLDISSGEILIDGRNICHVALPELRSKLAIIPQDPILFTGTIRYNLDPTSEIEDSKLWMALESVQLRDTIEALPEKLDAHVSEGGENFSIGQKQLFCLARAFLRENKVLVLDEATASIDLETDNKLQKVIGTVFKDRTVITIAHRISTIMKYDRVMTMEHGQLKEFDTPSRLLKDEDSLFARLVKHSYK</sequence>
<keyword evidence="6" id="KW-0677">Repeat</keyword>
<dbReference type="PRINTS" id="PR01092">
    <property type="entry name" value="SULFNYLUREAR"/>
</dbReference>
<feature type="transmembrane region" description="Helical" evidence="15">
    <location>
        <begin position="67"/>
        <end position="89"/>
    </location>
</feature>
<feature type="transmembrane region" description="Helical" evidence="15">
    <location>
        <begin position="376"/>
        <end position="394"/>
    </location>
</feature>
<feature type="domain" description="ABC transporter" evidence="16">
    <location>
        <begin position="755"/>
        <end position="982"/>
    </location>
</feature>
<protein>
    <submittedName>
        <fullName evidence="18">Uncharacterized protein</fullName>
    </submittedName>
</protein>
<dbReference type="InterPro" id="IPR027417">
    <property type="entry name" value="P-loop_NTPase"/>
</dbReference>
<evidence type="ECO:0000259" key="16">
    <source>
        <dbReference type="PROSITE" id="PS50893"/>
    </source>
</evidence>
<keyword evidence="7" id="KW-0547">Nucleotide-binding</keyword>
<evidence type="ECO:0000256" key="9">
    <source>
        <dbReference type="ARBA" id="ARBA00022989"/>
    </source>
</evidence>
<dbReference type="EMBL" id="JAIWYP010000001">
    <property type="protein sequence ID" value="KAH3889752.1"/>
    <property type="molecule type" value="Genomic_DNA"/>
</dbReference>
<name>A0A9D4NAI0_DREPO</name>
<gene>
    <name evidence="18" type="ORF">DPMN_013814</name>
</gene>
<dbReference type="CDD" id="cd18602">
    <property type="entry name" value="ABC_6TM_SUR1_D2_like"/>
    <property type="match status" value="1"/>
</dbReference>
<feature type="transmembrane region" description="Helical" evidence="15">
    <location>
        <begin position="558"/>
        <end position="583"/>
    </location>
</feature>
<dbReference type="SUPFAM" id="SSF90123">
    <property type="entry name" value="ABC transporter transmembrane region"/>
    <property type="match status" value="2"/>
</dbReference>
<keyword evidence="10 15" id="KW-0472">Membrane</keyword>
<feature type="transmembrane region" description="Helical" evidence="15">
    <location>
        <begin position="1260"/>
        <end position="1278"/>
    </location>
</feature>
<feature type="transmembrane region" description="Helical" evidence="15">
    <location>
        <begin position="131"/>
        <end position="150"/>
    </location>
</feature>
<feature type="transmembrane region" description="Helical" evidence="15">
    <location>
        <begin position="603"/>
        <end position="625"/>
    </location>
</feature>
<dbReference type="PANTHER" id="PTHR24223">
    <property type="entry name" value="ATP-BINDING CASSETTE SUB-FAMILY C"/>
    <property type="match status" value="1"/>
</dbReference>
<dbReference type="Gene3D" id="1.20.1560.10">
    <property type="entry name" value="ABC transporter type 1, transmembrane domain"/>
    <property type="match status" value="2"/>
</dbReference>
<evidence type="ECO:0000256" key="12">
    <source>
        <dbReference type="ARBA" id="ARBA00023180"/>
    </source>
</evidence>
<dbReference type="InterPro" id="IPR022357">
    <property type="entry name" value="MIP_CS"/>
</dbReference>
<keyword evidence="11" id="KW-0675">Receptor</keyword>
<keyword evidence="5 15" id="KW-0812">Transmembrane</keyword>
<evidence type="ECO:0000256" key="5">
    <source>
        <dbReference type="ARBA" id="ARBA00022692"/>
    </source>
</evidence>
<feature type="coiled-coil region" evidence="13">
    <location>
        <begin position="982"/>
        <end position="1009"/>
    </location>
</feature>
<dbReference type="InterPro" id="IPR000388">
    <property type="entry name" value="ABCC8/9"/>
</dbReference>
<evidence type="ECO:0000256" key="2">
    <source>
        <dbReference type="ARBA" id="ARBA00006175"/>
    </source>
</evidence>
<feature type="transmembrane region" description="Helical" evidence="15">
    <location>
        <begin position="1160"/>
        <end position="1189"/>
    </location>
</feature>
<dbReference type="Gene3D" id="3.40.50.300">
    <property type="entry name" value="P-loop containing nucleotide triphosphate hydrolases"/>
    <property type="match status" value="2"/>
</dbReference>
<dbReference type="CDD" id="cd03244">
    <property type="entry name" value="ABCC_MRP_domain2"/>
    <property type="match status" value="1"/>
</dbReference>
<organism evidence="18 19">
    <name type="scientific">Dreissena polymorpha</name>
    <name type="common">Zebra mussel</name>
    <name type="synonym">Mytilus polymorpha</name>
    <dbReference type="NCBI Taxonomy" id="45954"/>
    <lineage>
        <taxon>Eukaryota</taxon>
        <taxon>Metazoa</taxon>
        <taxon>Spiralia</taxon>
        <taxon>Lophotrochozoa</taxon>
        <taxon>Mollusca</taxon>
        <taxon>Bivalvia</taxon>
        <taxon>Autobranchia</taxon>
        <taxon>Heteroconchia</taxon>
        <taxon>Euheterodonta</taxon>
        <taxon>Imparidentia</taxon>
        <taxon>Neoheterodontei</taxon>
        <taxon>Myida</taxon>
        <taxon>Dreissenoidea</taxon>
        <taxon>Dreissenidae</taxon>
        <taxon>Dreissena</taxon>
    </lineage>
</organism>
<dbReference type="GO" id="GO:0005524">
    <property type="term" value="F:ATP binding"/>
    <property type="evidence" value="ECO:0007669"/>
    <property type="project" value="UniProtKB-KW"/>
</dbReference>
<feature type="transmembrane region" description="Helical" evidence="15">
    <location>
        <begin position="1109"/>
        <end position="1132"/>
    </location>
</feature>
<feature type="region of interest" description="Disordered" evidence="14">
    <location>
        <begin position="1014"/>
        <end position="1037"/>
    </location>
</feature>
<feature type="domain" description="ABC transmembrane type-1" evidence="17">
    <location>
        <begin position="292"/>
        <end position="622"/>
    </location>
</feature>
<feature type="domain" description="ABC transmembrane type-1" evidence="17">
    <location>
        <begin position="1113"/>
        <end position="1402"/>
    </location>
</feature>
<keyword evidence="8" id="KW-0067">ATP-binding</keyword>
<dbReference type="InterPro" id="IPR017871">
    <property type="entry name" value="ABC_transporter-like_CS"/>
</dbReference>
<dbReference type="FunFam" id="3.40.50.300:FF:000163">
    <property type="entry name" value="Multidrug resistance-associated protein member 4"/>
    <property type="match status" value="1"/>
</dbReference>
<evidence type="ECO:0000313" key="19">
    <source>
        <dbReference type="Proteomes" id="UP000828390"/>
    </source>
</evidence>
<dbReference type="SMART" id="SM00382">
    <property type="entry name" value="AAA"/>
    <property type="match status" value="2"/>
</dbReference>
<dbReference type="SUPFAM" id="SSF52540">
    <property type="entry name" value="P-loop containing nucleoside triphosphate hydrolases"/>
    <property type="match status" value="2"/>
</dbReference>
<dbReference type="PROSITE" id="PS00221">
    <property type="entry name" value="MIP"/>
    <property type="match status" value="1"/>
</dbReference>
<evidence type="ECO:0000256" key="4">
    <source>
        <dbReference type="ARBA" id="ARBA00022448"/>
    </source>
</evidence>
<evidence type="ECO:0000256" key="13">
    <source>
        <dbReference type="SAM" id="Coils"/>
    </source>
</evidence>
<evidence type="ECO:0000256" key="8">
    <source>
        <dbReference type="ARBA" id="ARBA00022840"/>
    </source>
</evidence>
<comment type="caution">
    <text evidence="18">The sequence shown here is derived from an EMBL/GenBank/DDBJ whole genome shotgun (WGS) entry which is preliminary data.</text>
</comment>
<comment type="similarity">
    <text evidence="3">Belongs to the ABC transporter superfamily. ABCC family. Conjugate transporter (TC 3.A.1.208) subfamily.</text>
</comment>
<reference evidence="18" key="2">
    <citation type="submission" date="2020-11" db="EMBL/GenBank/DDBJ databases">
        <authorList>
            <person name="McCartney M.A."/>
            <person name="Auch B."/>
            <person name="Kono T."/>
            <person name="Mallez S."/>
            <person name="Becker A."/>
            <person name="Gohl D.M."/>
            <person name="Silverstein K.A.T."/>
            <person name="Koren S."/>
            <person name="Bechman K.B."/>
            <person name="Herman A."/>
            <person name="Abrahante J.E."/>
            <person name="Garbe J."/>
        </authorList>
    </citation>
    <scope>NUCLEOTIDE SEQUENCE</scope>
    <source>
        <strain evidence="18">Duluth1</strain>
        <tissue evidence="18">Whole animal</tissue>
    </source>
</reference>
<proteinExistence type="inferred from homology"/>
<comment type="subcellular location">
    <subcellularLocation>
        <location evidence="1">Membrane</location>
        <topology evidence="1">Multi-pass membrane protein</topology>
    </subcellularLocation>
</comment>
<evidence type="ECO:0000256" key="14">
    <source>
        <dbReference type="SAM" id="MobiDB-lite"/>
    </source>
</evidence>